<evidence type="ECO:0000313" key="3">
    <source>
        <dbReference type="Proteomes" id="UP001153642"/>
    </source>
</evidence>
<keyword evidence="1" id="KW-0732">Signal</keyword>
<dbReference type="Proteomes" id="UP001153642">
    <property type="component" value="Unassembled WGS sequence"/>
</dbReference>
<dbReference type="EMBL" id="JAPMUA010000006">
    <property type="protein sequence ID" value="MDG3587258.1"/>
    <property type="molecule type" value="Genomic_DNA"/>
</dbReference>
<accession>A0ABT6FVG1</accession>
<evidence type="ECO:0000256" key="1">
    <source>
        <dbReference type="SAM" id="SignalP"/>
    </source>
</evidence>
<sequence length="510" mass="56815">MKNRVLLIATLFVGVIAFAQNRNDVVLYGNDNLNGTARFQSMSGAFGALGGDMSSININPAGSAVFTNTLFTISAANYHVKNDTRYFNGDSNTDFSNLRLNQIGGTLVFNNGNTNSPWKKFTMAFNYELSNNYENEYYAIGDGNTSIAQYFLNNANGFAVGDLEPINNETITDAYVNIGYDLGYSAQQGFLGYQNYVIDPATMDNPDETNYISNAKFSNGIGQEQLVVTSGFNSKYTLNFASQYSDNIYLGFGLNFHSLERTKNTQFDEYGYDSDSKLQYVQFDNELFTYGNGFSFNIGGIAKLNDIVRVGASYQSPTWYTMTDELFQRINTDYYADPNDANTTYSEATPNSTIVFPDYKIQIPGKYTGSAAFIFGQSGLLSVDYSYQDMSNAKIKPTTDPYFAEENRAMEELFQDVSTIRVGGEYRIKNLSLRGGYRYEGSPYKDEFTMGELNGYSLGIGYNFGPTKLDLGFSQAFRDYNVSLYDTGLTSTAAIDNKNTNVTLSFTFNM</sequence>
<feature type="chain" id="PRO_5047491889" evidence="1">
    <location>
        <begin position="20"/>
        <end position="510"/>
    </location>
</feature>
<dbReference type="SUPFAM" id="SSF56935">
    <property type="entry name" value="Porins"/>
    <property type="match status" value="1"/>
</dbReference>
<organism evidence="2 3">
    <name type="scientific">Galbibacter pacificus</name>
    <dbReference type="NCBI Taxonomy" id="2996052"/>
    <lineage>
        <taxon>Bacteria</taxon>
        <taxon>Pseudomonadati</taxon>
        <taxon>Bacteroidota</taxon>
        <taxon>Flavobacteriia</taxon>
        <taxon>Flavobacteriales</taxon>
        <taxon>Flavobacteriaceae</taxon>
        <taxon>Galbibacter</taxon>
    </lineage>
</organism>
<protein>
    <submittedName>
        <fullName evidence="2">Aromatic hydrocarbon degradation protein</fullName>
    </submittedName>
</protein>
<comment type="caution">
    <text evidence="2">The sequence shown here is derived from an EMBL/GenBank/DDBJ whole genome shotgun (WGS) entry which is preliminary data.</text>
</comment>
<gene>
    <name evidence="2" type="ORF">OSR52_15415</name>
</gene>
<dbReference type="RefSeq" id="WP_277901031.1">
    <property type="nucleotide sequence ID" value="NZ_JAPMUA010000006.1"/>
</dbReference>
<proteinExistence type="predicted"/>
<reference evidence="2" key="1">
    <citation type="submission" date="2022-11" db="EMBL/GenBank/DDBJ databases">
        <title>High-quality draft genome sequence of Galbibacter sp. strain CMA-7.</title>
        <authorList>
            <person name="Wei L."/>
            <person name="Dong C."/>
            <person name="Shao Z."/>
        </authorList>
    </citation>
    <scope>NUCLEOTIDE SEQUENCE</scope>
    <source>
        <strain evidence="2">CMA-7</strain>
    </source>
</reference>
<name>A0ABT6FVG1_9FLAO</name>
<evidence type="ECO:0000313" key="2">
    <source>
        <dbReference type="EMBL" id="MDG3587258.1"/>
    </source>
</evidence>
<feature type="signal peptide" evidence="1">
    <location>
        <begin position="1"/>
        <end position="19"/>
    </location>
</feature>
<dbReference type="Gene3D" id="2.40.160.60">
    <property type="entry name" value="Outer membrane protein transport protein (OMPP1/FadL/TodX)"/>
    <property type="match status" value="1"/>
</dbReference>
<keyword evidence="3" id="KW-1185">Reference proteome</keyword>